<dbReference type="Proteomes" id="UP000596739">
    <property type="component" value="Unassembled WGS sequence"/>
</dbReference>
<dbReference type="SUPFAM" id="SSF52540">
    <property type="entry name" value="P-loop containing nucleoside triphosphate hydrolases"/>
    <property type="match status" value="1"/>
</dbReference>
<dbReference type="RefSeq" id="WP_200265742.1">
    <property type="nucleotide sequence ID" value="NZ_JAENHN010000002.1"/>
</dbReference>
<dbReference type="InterPro" id="IPR048228">
    <property type="entry name" value="HelD_bacillota"/>
</dbReference>
<dbReference type="PANTHER" id="PTHR11070:SF17">
    <property type="entry name" value="DNA HELICASE IV"/>
    <property type="match status" value="1"/>
</dbReference>
<dbReference type="InterPro" id="IPR027417">
    <property type="entry name" value="P-loop_NTPase"/>
</dbReference>
<dbReference type="PANTHER" id="PTHR11070">
    <property type="entry name" value="UVRD / RECB / PCRA DNA HELICASE FAMILY MEMBER"/>
    <property type="match status" value="1"/>
</dbReference>
<protein>
    <submittedName>
        <fullName evidence="7">UvrD-helicase domain-containing protein</fullName>
    </submittedName>
</protein>
<sequence>MIKEEELSYEKKHLRETKQWLEDAAYTQGNEEQKLLDKIGKLKKASKGKYNEELETEEKIYNIVHKNLERYRESIEQPYFARIDFREYRKKEEVFYIGKFGLGDMSKGEELVIDWRAPLADLYYSGTQGDAYYRAPIGVVQGNLSLKRKFLFDQGDIKDIFDEGINEIILKNAIDDSGENALIDEFLKINLEQSTGRKLKEVVATIQKEQNEIIRAEKNAPIIVQGSAGSGKTTVALHRLAYLLYRYKEKLDGQDILVVAPNKLFLDYISEVLPTLGVGEVKQKTFEEFAIDYLKIKGKLYSKDKKLQNVLENEDSEEVKYITNSSKIKGSMVFKSIMDRFLLILERESSNMENITIQGFTIFEKTEIKRLYVQDMKHMPINKRKDEIKRYFSLKLNEKLMKVIEKIDFQYEYQISRIKKQMDDCLERRQKLIEIYDERDAFKNKIRAEGKSEFDAYFDNWKGIDTKNLYKRLFKEEELFDELTDGVIPKKLWNHIVEVLENDDEQGVIDSDDIAPLLYLKLMVEGVPDDKKYKHIVIDEAQDYSPLQMCVAAMLALGNSMTIVGDLGQGIYYYKGIDQWEKLIDDVFRGECTYIPLTQSYRSTIEIIEFANQVLKKQKNNLRPATPVLRHGEEPKIIQYENNNDFAKETDAIVNKVINSGKNSVAIIGRTFDECKKIRDIMKKNSMYDWTLIKEADKNIKLDKIIIPSYLTKGLEFDCSIVFNCNDQIYRDNELDKKLLYVVLTRALHYQYVFYNGNISSLLSDG</sequence>
<evidence type="ECO:0000256" key="4">
    <source>
        <dbReference type="ARBA" id="ARBA00022840"/>
    </source>
</evidence>
<dbReference type="InterPro" id="IPR013986">
    <property type="entry name" value="DExx_box_DNA_helicase_dom_sf"/>
</dbReference>
<name>A0ABS1EIK8_9CLOT</name>
<gene>
    <name evidence="7" type="ORF">JHL18_00850</name>
</gene>
<dbReference type="Pfam" id="PF00580">
    <property type="entry name" value="UvrD-helicase"/>
    <property type="match status" value="1"/>
</dbReference>
<accession>A0ABS1EIK8</accession>
<dbReference type="EMBL" id="JAENHN010000002">
    <property type="protein sequence ID" value="MBK1809196.1"/>
    <property type="molecule type" value="Genomic_DNA"/>
</dbReference>
<dbReference type="NCBIfam" id="NF041464">
    <property type="entry name" value="HelD_BACSU"/>
    <property type="match status" value="1"/>
</dbReference>
<keyword evidence="4 5" id="KW-0067">ATP-binding</keyword>
<reference evidence="8" key="1">
    <citation type="submission" date="2021-01" db="EMBL/GenBank/DDBJ databases">
        <title>Genome public.</title>
        <authorList>
            <person name="Liu C."/>
            <person name="Sun Q."/>
        </authorList>
    </citation>
    <scope>NUCLEOTIDE SEQUENCE [LARGE SCALE GENOMIC DNA]</scope>
    <source>
        <strain evidence="8">YIM B02505</strain>
    </source>
</reference>
<dbReference type="Gene3D" id="1.10.10.160">
    <property type="match status" value="1"/>
</dbReference>
<dbReference type="PROSITE" id="PS51198">
    <property type="entry name" value="UVRD_HELICASE_ATP_BIND"/>
    <property type="match status" value="1"/>
</dbReference>
<keyword evidence="8" id="KW-1185">Reference proteome</keyword>
<evidence type="ECO:0000256" key="1">
    <source>
        <dbReference type="ARBA" id="ARBA00022741"/>
    </source>
</evidence>
<feature type="domain" description="UvrD-like helicase ATP-binding" evidence="6">
    <location>
        <begin position="205"/>
        <end position="604"/>
    </location>
</feature>
<comment type="caution">
    <text evidence="7">The sequence shown here is derived from an EMBL/GenBank/DDBJ whole genome shotgun (WGS) entry which is preliminary data.</text>
</comment>
<keyword evidence="3 5" id="KW-0347">Helicase</keyword>
<evidence type="ECO:0000313" key="8">
    <source>
        <dbReference type="Proteomes" id="UP000596739"/>
    </source>
</evidence>
<organism evidence="7 8">
    <name type="scientific">Clostridium yunnanense</name>
    <dbReference type="NCBI Taxonomy" id="2800325"/>
    <lineage>
        <taxon>Bacteria</taxon>
        <taxon>Bacillati</taxon>
        <taxon>Bacillota</taxon>
        <taxon>Clostridia</taxon>
        <taxon>Eubacteriales</taxon>
        <taxon>Clostridiaceae</taxon>
        <taxon>Clostridium</taxon>
    </lineage>
</organism>
<dbReference type="InterPro" id="IPR000212">
    <property type="entry name" value="DNA_helicase_UvrD/REP"/>
</dbReference>
<keyword evidence="2 5" id="KW-0378">Hydrolase</keyword>
<evidence type="ECO:0000256" key="3">
    <source>
        <dbReference type="ARBA" id="ARBA00022806"/>
    </source>
</evidence>
<evidence type="ECO:0000256" key="5">
    <source>
        <dbReference type="PROSITE-ProRule" id="PRU00560"/>
    </source>
</evidence>
<evidence type="ECO:0000259" key="6">
    <source>
        <dbReference type="PROSITE" id="PS51198"/>
    </source>
</evidence>
<keyword evidence="1 5" id="KW-0547">Nucleotide-binding</keyword>
<evidence type="ECO:0000313" key="7">
    <source>
        <dbReference type="EMBL" id="MBK1809196.1"/>
    </source>
</evidence>
<dbReference type="Gene3D" id="3.40.50.300">
    <property type="entry name" value="P-loop containing nucleotide triphosphate hydrolases"/>
    <property type="match status" value="3"/>
</dbReference>
<feature type="binding site" evidence="5">
    <location>
        <begin position="226"/>
        <end position="233"/>
    </location>
    <ligand>
        <name>ATP</name>
        <dbReference type="ChEBI" id="CHEBI:30616"/>
    </ligand>
</feature>
<evidence type="ECO:0000256" key="2">
    <source>
        <dbReference type="ARBA" id="ARBA00022801"/>
    </source>
</evidence>
<proteinExistence type="predicted"/>
<dbReference type="InterPro" id="IPR014016">
    <property type="entry name" value="UvrD-like_ATP-bd"/>
</dbReference>